<dbReference type="GO" id="GO:0016740">
    <property type="term" value="F:transferase activity"/>
    <property type="evidence" value="ECO:0007669"/>
    <property type="project" value="UniProtKB-KW"/>
</dbReference>
<feature type="compositionally biased region" description="Basic and acidic residues" evidence="1">
    <location>
        <begin position="42"/>
        <end position="54"/>
    </location>
</feature>
<evidence type="ECO:0000313" key="2">
    <source>
        <dbReference type="EMBL" id="KFB36401.1"/>
    </source>
</evidence>
<dbReference type="AlphaFoldDB" id="A0A084VEK7"/>
<reference evidence="2 4" key="1">
    <citation type="journal article" date="2014" name="BMC Genomics">
        <title>Genome sequence of Anopheles sinensis provides insight into genetics basis of mosquito competence for malaria parasites.</title>
        <authorList>
            <person name="Zhou D."/>
            <person name="Zhang D."/>
            <person name="Ding G."/>
            <person name="Shi L."/>
            <person name="Hou Q."/>
            <person name="Ye Y."/>
            <person name="Xu Y."/>
            <person name="Zhou H."/>
            <person name="Xiong C."/>
            <person name="Li S."/>
            <person name="Yu J."/>
            <person name="Hong S."/>
            <person name="Yu X."/>
            <person name="Zou P."/>
            <person name="Chen C."/>
            <person name="Chang X."/>
            <person name="Wang W."/>
            <person name="Lv Y."/>
            <person name="Sun Y."/>
            <person name="Ma L."/>
            <person name="Shen B."/>
            <person name="Zhu C."/>
        </authorList>
    </citation>
    <scope>NUCLEOTIDE SEQUENCE [LARGE SCALE GENOMIC DNA]</scope>
</reference>
<protein>
    <submittedName>
        <fullName evidence="2 3">(Dimethylallyl)adenosine tRNA methylthiotransferase</fullName>
    </submittedName>
</protein>
<sequence length="62" mass="6977">MLPSSAPSRFGFSFVVTHSRRLGTPATNQPITPGNLPKAIRAEFGTERRRRTEQENLQPRVN</sequence>
<organism evidence="2">
    <name type="scientific">Anopheles sinensis</name>
    <name type="common">Mosquito</name>
    <dbReference type="NCBI Taxonomy" id="74873"/>
    <lineage>
        <taxon>Eukaryota</taxon>
        <taxon>Metazoa</taxon>
        <taxon>Ecdysozoa</taxon>
        <taxon>Arthropoda</taxon>
        <taxon>Hexapoda</taxon>
        <taxon>Insecta</taxon>
        <taxon>Pterygota</taxon>
        <taxon>Neoptera</taxon>
        <taxon>Endopterygota</taxon>
        <taxon>Diptera</taxon>
        <taxon>Nematocera</taxon>
        <taxon>Culicoidea</taxon>
        <taxon>Culicidae</taxon>
        <taxon>Anophelinae</taxon>
        <taxon>Anopheles</taxon>
    </lineage>
</organism>
<dbReference type="Proteomes" id="UP000030765">
    <property type="component" value="Unassembled WGS sequence"/>
</dbReference>
<gene>
    <name evidence="2" type="ORF">ZHAS_00003567</name>
</gene>
<reference evidence="3" key="2">
    <citation type="submission" date="2020-05" db="UniProtKB">
        <authorList>
            <consortium name="EnsemblMetazoa"/>
        </authorList>
    </citation>
    <scope>IDENTIFICATION</scope>
</reference>
<proteinExistence type="predicted"/>
<keyword evidence="2" id="KW-0808">Transferase</keyword>
<name>A0A084VEK7_ANOSI</name>
<keyword evidence="4" id="KW-1185">Reference proteome</keyword>
<dbReference type="VEuPathDB" id="VectorBase:ASIC003567"/>
<feature type="region of interest" description="Disordered" evidence="1">
    <location>
        <begin position="42"/>
        <end position="62"/>
    </location>
</feature>
<accession>A0A084VEK7</accession>
<evidence type="ECO:0000256" key="1">
    <source>
        <dbReference type="SAM" id="MobiDB-lite"/>
    </source>
</evidence>
<dbReference type="EMBL" id="KE524778">
    <property type="protein sequence ID" value="KFB36401.1"/>
    <property type="molecule type" value="Genomic_DNA"/>
</dbReference>
<dbReference type="EMBL" id="ATLV01012279">
    <property type="status" value="NOT_ANNOTATED_CDS"/>
    <property type="molecule type" value="Genomic_DNA"/>
</dbReference>
<evidence type="ECO:0000313" key="4">
    <source>
        <dbReference type="Proteomes" id="UP000030765"/>
    </source>
</evidence>
<dbReference type="EnsemblMetazoa" id="ASIC003567-RA">
    <property type="protein sequence ID" value="ASIC003567-PA"/>
    <property type="gene ID" value="ASIC003567"/>
</dbReference>
<evidence type="ECO:0000313" key="3">
    <source>
        <dbReference type="EnsemblMetazoa" id="ASIC003567-PA"/>
    </source>
</evidence>